<feature type="compositionally biased region" description="Acidic residues" evidence="1">
    <location>
        <begin position="254"/>
        <end position="266"/>
    </location>
</feature>
<name>A0AA39P6W7_9AGAR</name>
<protein>
    <submittedName>
        <fullName evidence="2">Uncharacterized protein</fullName>
    </submittedName>
</protein>
<feature type="compositionally biased region" description="Polar residues" evidence="1">
    <location>
        <begin position="28"/>
        <end position="37"/>
    </location>
</feature>
<evidence type="ECO:0000313" key="2">
    <source>
        <dbReference type="EMBL" id="KAK0478702.1"/>
    </source>
</evidence>
<accession>A0AA39P6W7</accession>
<feature type="region of interest" description="Disordered" evidence="1">
    <location>
        <begin position="1"/>
        <end position="88"/>
    </location>
</feature>
<feature type="region of interest" description="Disordered" evidence="1">
    <location>
        <begin position="218"/>
        <end position="266"/>
    </location>
</feature>
<evidence type="ECO:0000313" key="3">
    <source>
        <dbReference type="Proteomes" id="UP001175227"/>
    </source>
</evidence>
<reference evidence="2" key="1">
    <citation type="submission" date="2023-06" db="EMBL/GenBank/DDBJ databases">
        <authorList>
            <consortium name="Lawrence Berkeley National Laboratory"/>
            <person name="Ahrendt S."/>
            <person name="Sahu N."/>
            <person name="Indic B."/>
            <person name="Wong-Bajracharya J."/>
            <person name="Merenyi Z."/>
            <person name="Ke H.-M."/>
            <person name="Monk M."/>
            <person name="Kocsube S."/>
            <person name="Drula E."/>
            <person name="Lipzen A."/>
            <person name="Balint B."/>
            <person name="Henrissat B."/>
            <person name="Andreopoulos B."/>
            <person name="Martin F.M."/>
            <person name="Harder C.B."/>
            <person name="Rigling D."/>
            <person name="Ford K.L."/>
            <person name="Foster G.D."/>
            <person name="Pangilinan J."/>
            <person name="Papanicolaou A."/>
            <person name="Barry K."/>
            <person name="LaButti K."/>
            <person name="Viragh M."/>
            <person name="Koriabine M."/>
            <person name="Yan M."/>
            <person name="Riley R."/>
            <person name="Champramary S."/>
            <person name="Plett K.L."/>
            <person name="Tsai I.J."/>
            <person name="Slot J."/>
            <person name="Sipos G."/>
            <person name="Plett J."/>
            <person name="Nagy L.G."/>
            <person name="Grigoriev I.V."/>
        </authorList>
    </citation>
    <scope>NUCLEOTIDE SEQUENCE</scope>
    <source>
        <strain evidence="2">ICMP 16352</strain>
    </source>
</reference>
<sequence>MSGPEDMGTKDAVQGGKSKEKEVPTIIITDSESMPSQKSEEPVKKKIAMAFKAAGPVQKKKEKTKAPLVDKTGDVNRPSERKKEKTKALPISEEATKGDINRHYFKAIDGMTTVRLVVRKPAFTSYQNVQHRDHKLLDGHRFWKPHGLQPHLHPCLAVGITKLGRFNEAHHCNGGLVECGATKATEFGGNHSLSLFGIIRSAARDKKVYPKAEISPISFYDRSGEDGSQEEMVAPEVVDRGEGSSRGQTTLGMTEDDDEEYYDDED</sequence>
<proteinExistence type="predicted"/>
<dbReference type="AlphaFoldDB" id="A0AA39P6W7"/>
<dbReference type="EMBL" id="JAUEPR010000013">
    <property type="protein sequence ID" value="KAK0478702.1"/>
    <property type="molecule type" value="Genomic_DNA"/>
</dbReference>
<dbReference type="Proteomes" id="UP001175227">
    <property type="component" value="Unassembled WGS sequence"/>
</dbReference>
<feature type="compositionally biased region" description="Basic and acidic residues" evidence="1">
    <location>
        <begin position="71"/>
        <end position="87"/>
    </location>
</feature>
<keyword evidence="3" id="KW-1185">Reference proteome</keyword>
<evidence type="ECO:0000256" key="1">
    <source>
        <dbReference type="SAM" id="MobiDB-lite"/>
    </source>
</evidence>
<comment type="caution">
    <text evidence="2">The sequence shown here is derived from an EMBL/GenBank/DDBJ whole genome shotgun (WGS) entry which is preliminary data.</text>
</comment>
<gene>
    <name evidence="2" type="ORF">IW261DRAFT_1564767</name>
</gene>
<organism evidence="2 3">
    <name type="scientific">Armillaria novae-zelandiae</name>
    <dbReference type="NCBI Taxonomy" id="153914"/>
    <lineage>
        <taxon>Eukaryota</taxon>
        <taxon>Fungi</taxon>
        <taxon>Dikarya</taxon>
        <taxon>Basidiomycota</taxon>
        <taxon>Agaricomycotina</taxon>
        <taxon>Agaricomycetes</taxon>
        <taxon>Agaricomycetidae</taxon>
        <taxon>Agaricales</taxon>
        <taxon>Marasmiineae</taxon>
        <taxon>Physalacriaceae</taxon>
        <taxon>Armillaria</taxon>
    </lineage>
</organism>